<sequence length="84" mass="9298">MHLQLGPERFDERAEGLAVAAARQVQEFLVVGRVHGGSFVRAWSSLWWTPPVRENGRSARHDRASRVAAPGGRAEPLGSRRGLR</sequence>
<protein>
    <submittedName>
        <fullName evidence="2">Uncharacterized protein</fullName>
    </submittedName>
</protein>
<evidence type="ECO:0000313" key="3">
    <source>
        <dbReference type="Proteomes" id="UP001501624"/>
    </source>
</evidence>
<keyword evidence="3" id="KW-1185">Reference proteome</keyword>
<evidence type="ECO:0000256" key="1">
    <source>
        <dbReference type="SAM" id="MobiDB-lite"/>
    </source>
</evidence>
<organism evidence="2 3">
    <name type="scientific">Amycolatopsis tucumanensis</name>
    <dbReference type="NCBI Taxonomy" id="401106"/>
    <lineage>
        <taxon>Bacteria</taxon>
        <taxon>Bacillati</taxon>
        <taxon>Actinomycetota</taxon>
        <taxon>Actinomycetes</taxon>
        <taxon>Pseudonocardiales</taxon>
        <taxon>Pseudonocardiaceae</taxon>
        <taxon>Amycolatopsis</taxon>
    </lineage>
</organism>
<dbReference type="Proteomes" id="UP001501624">
    <property type="component" value="Unassembled WGS sequence"/>
</dbReference>
<accession>A0ABP7JVQ7</accession>
<proteinExistence type="predicted"/>
<feature type="compositionally biased region" description="Basic and acidic residues" evidence="1">
    <location>
        <begin position="54"/>
        <end position="65"/>
    </location>
</feature>
<evidence type="ECO:0000313" key="2">
    <source>
        <dbReference type="EMBL" id="GAA3855246.1"/>
    </source>
</evidence>
<feature type="region of interest" description="Disordered" evidence="1">
    <location>
        <begin position="51"/>
        <end position="84"/>
    </location>
</feature>
<dbReference type="EMBL" id="BAABCM010000024">
    <property type="protein sequence ID" value="GAA3855246.1"/>
    <property type="molecule type" value="Genomic_DNA"/>
</dbReference>
<comment type="caution">
    <text evidence="2">The sequence shown here is derived from an EMBL/GenBank/DDBJ whole genome shotgun (WGS) entry which is preliminary data.</text>
</comment>
<name>A0ABP7JVQ7_9PSEU</name>
<reference evidence="3" key="1">
    <citation type="journal article" date="2019" name="Int. J. Syst. Evol. Microbiol.">
        <title>The Global Catalogue of Microorganisms (GCM) 10K type strain sequencing project: providing services to taxonomists for standard genome sequencing and annotation.</title>
        <authorList>
            <consortium name="The Broad Institute Genomics Platform"/>
            <consortium name="The Broad Institute Genome Sequencing Center for Infectious Disease"/>
            <person name="Wu L."/>
            <person name="Ma J."/>
        </authorList>
    </citation>
    <scope>NUCLEOTIDE SEQUENCE [LARGE SCALE GENOMIC DNA]</scope>
    <source>
        <strain evidence="3">JCM 17017</strain>
    </source>
</reference>
<gene>
    <name evidence="2" type="ORF">GCM10022380_86150</name>
</gene>